<reference evidence="1 2" key="1">
    <citation type="submission" date="2016-10" db="EMBL/GenBank/DDBJ databases">
        <authorList>
            <person name="de Groot N.N."/>
        </authorList>
    </citation>
    <scope>NUCLEOTIDE SEQUENCE [LARGE SCALE GENOMIC DNA]</scope>
    <source>
        <strain evidence="1 2">DSM 19012</strain>
    </source>
</reference>
<protein>
    <submittedName>
        <fullName evidence="1">Uncharacterized protein</fullName>
    </submittedName>
</protein>
<keyword evidence="2" id="KW-1185">Reference proteome</keyword>
<dbReference type="InParanoid" id="A0A1I2BXN1"/>
<accession>A0A1I2BXN1</accession>
<gene>
    <name evidence="1" type="ORF">SAMN05444380_11467</name>
</gene>
<dbReference type="Proteomes" id="UP000181976">
    <property type="component" value="Unassembled WGS sequence"/>
</dbReference>
<dbReference type="EMBL" id="FONA01000014">
    <property type="protein sequence ID" value="SFE60784.1"/>
    <property type="molecule type" value="Genomic_DNA"/>
</dbReference>
<organism evidence="1 2">
    <name type="scientific">Thermophagus xiamenensis</name>
    <dbReference type="NCBI Taxonomy" id="385682"/>
    <lineage>
        <taxon>Bacteria</taxon>
        <taxon>Pseudomonadati</taxon>
        <taxon>Bacteroidota</taxon>
        <taxon>Bacteroidia</taxon>
        <taxon>Marinilabiliales</taxon>
        <taxon>Marinilabiliaceae</taxon>
        <taxon>Thermophagus</taxon>
    </lineage>
</organism>
<evidence type="ECO:0000313" key="2">
    <source>
        <dbReference type="Proteomes" id="UP000181976"/>
    </source>
</evidence>
<evidence type="ECO:0000313" key="1">
    <source>
        <dbReference type="EMBL" id="SFE60784.1"/>
    </source>
</evidence>
<dbReference type="AlphaFoldDB" id="A0A1I2BXN1"/>
<proteinExistence type="predicted"/>
<sequence>MIYLILIYFWMQFSFPNCAYELHVLKILNIIKFFRNFFDEIADNAAKPAIFRFISEMYRSVTDCFILIPNFSDLDETDTITRSSKVKYNKHMY</sequence>
<name>A0A1I2BXN1_9BACT</name>